<name>A0A255G8D3_9ACTN</name>
<evidence type="ECO:0000313" key="3">
    <source>
        <dbReference type="EMBL" id="OYO10473.1"/>
    </source>
</evidence>
<organism evidence="3 4">
    <name type="scientific">Enemella evansiae</name>
    <dbReference type="NCBI Taxonomy" id="2016499"/>
    <lineage>
        <taxon>Bacteria</taxon>
        <taxon>Bacillati</taxon>
        <taxon>Actinomycetota</taxon>
        <taxon>Actinomycetes</taxon>
        <taxon>Propionibacteriales</taxon>
        <taxon>Propionibacteriaceae</taxon>
        <taxon>Enemella</taxon>
    </lineage>
</organism>
<dbReference type="InterPro" id="IPR036278">
    <property type="entry name" value="Sialidase_sf"/>
</dbReference>
<dbReference type="Pfam" id="PF13088">
    <property type="entry name" value="BNR_2"/>
    <property type="match status" value="1"/>
</dbReference>
<dbReference type="CDD" id="cd15482">
    <property type="entry name" value="Sialidase_non-viral"/>
    <property type="match status" value="1"/>
</dbReference>
<dbReference type="Gene3D" id="2.60.120.260">
    <property type="entry name" value="Galactose-binding domain-like"/>
    <property type="match status" value="1"/>
</dbReference>
<feature type="region of interest" description="Disordered" evidence="1">
    <location>
        <begin position="1"/>
        <end position="30"/>
    </location>
</feature>
<reference evidence="3 4" key="1">
    <citation type="submission" date="2017-07" db="EMBL/GenBank/DDBJ databases">
        <title>Draft whole genome sequences of clinical Proprionibacteriaceae strains.</title>
        <authorList>
            <person name="Bernier A.-M."/>
            <person name="Bernard K."/>
            <person name="Domingo M.-C."/>
        </authorList>
    </citation>
    <scope>NUCLEOTIDE SEQUENCE [LARGE SCALE GENOMIC DNA]</scope>
    <source>
        <strain evidence="3 4">NML 030167</strain>
    </source>
</reference>
<sequence>MTLSTQAQPDVGSAKSIINSSNSADSGKSFLTTERNYPVTALNEIRLRDGSYLAIDFIPQWGDAARSFTNLKVRTSKDGQKWELTDAPVTMPPEYQLGPMSEGLRVHRRVMELPDGTLMVPIYTVFKGTNKQRSAILQSSDGGRSWSLRSVIPATNAVGTNEVGWSWTSDGRLLAVIRTTDSPVTKLVYSYSDDQGRSWSEVQELIGPDGVVVRGIYPDLLLQPNGTLLLTTGRPDVRMLASFDGTGRSWQIQDTVFANYPSTGNNGRYDGTSGNNTMESVGANRSVLFYDQCHVWGCGAYNEQFGVSATYVGAVTPGGTGRIDVLSRLLDKTATVSGRFTKPDKKFPTVRLEGAFDGLSDRDAVAKLDNRGGELVLALDRSYPINRIGLMLGHGEPQSATVQFSIDGQQWSAPVLDAVNRSDRALRYTDLPAPQEARYVKVTGAPGVETVLTELELYTADADTFENELPFAIPRGWTDANKTWVTDVPNDPAYAEFGGSHSRTALRLFDKWTDDNARISRPFAPSPRVQTSMQFGGSDYRAMFTFGVRGTGVDGARADAWMFRLVQGKPASLQAGNGSAWVEVGKLAEALPTRTYLPLSMDLTADRATVTIGTQTFTTAARAGAATTMSSLDLGTGDPAQYGGFYLIDDVVIRPGS</sequence>
<feature type="compositionally biased region" description="Low complexity" evidence="1">
    <location>
        <begin position="13"/>
        <end position="26"/>
    </location>
</feature>
<dbReference type="InterPro" id="IPR011040">
    <property type="entry name" value="Sialidase"/>
</dbReference>
<feature type="domain" description="Sialidase" evidence="2">
    <location>
        <begin position="60"/>
        <end position="204"/>
    </location>
</feature>
<evidence type="ECO:0000259" key="2">
    <source>
        <dbReference type="Pfam" id="PF13088"/>
    </source>
</evidence>
<evidence type="ECO:0000256" key="1">
    <source>
        <dbReference type="SAM" id="MobiDB-lite"/>
    </source>
</evidence>
<dbReference type="AlphaFoldDB" id="A0A255G8D3"/>
<gene>
    <name evidence="3" type="ORF">CGZ94_15730</name>
</gene>
<keyword evidence="4" id="KW-1185">Reference proteome</keyword>
<proteinExistence type="predicted"/>
<protein>
    <recommendedName>
        <fullName evidence="2">Sialidase domain-containing protein</fullName>
    </recommendedName>
</protein>
<dbReference type="SUPFAM" id="SSF49785">
    <property type="entry name" value="Galactose-binding domain-like"/>
    <property type="match status" value="1"/>
</dbReference>
<evidence type="ECO:0000313" key="4">
    <source>
        <dbReference type="Proteomes" id="UP000215896"/>
    </source>
</evidence>
<dbReference type="EMBL" id="NMVO01000016">
    <property type="protein sequence ID" value="OYO10473.1"/>
    <property type="molecule type" value="Genomic_DNA"/>
</dbReference>
<dbReference type="Proteomes" id="UP000215896">
    <property type="component" value="Unassembled WGS sequence"/>
</dbReference>
<dbReference type="InterPro" id="IPR008979">
    <property type="entry name" value="Galactose-bd-like_sf"/>
</dbReference>
<accession>A0A255G8D3</accession>
<dbReference type="Gene3D" id="2.120.10.10">
    <property type="match status" value="1"/>
</dbReference>
<comment type="caution">
    <text evidence="3">The sequence shown here is derived from an EMBL/GenBank/DDBJ whole genome shotgun (WGS) entry which is preliminary data.</text>
</comment>
<dbReference type="SUPFAM" id="SSF50939">
    <property type="entry name" value="Sialidases"/>
    <property type="match status" value="1"/>
</dbReference>